<dbReference type="Gene3D" id="3.90.1140.10">
    <property type="entry name" value="Cyclic phosphodiesterase"/>
    <property type="match status" value="1"/>
</dbReference>
<dbReference type="InterPro" id="IPR009097">
    <property type="entry name" value="Cyclic_Pdiesterase"/>
</dbReference>
<dbReference type="AlphaFoldDB" id="A0A6A5QB12"/>
<dbReference type="SUPFAM" id="SSF55144">
    <property type="entry name" value="LigT-like"/>
    <property type="match status" value="1"/>
</dbReference>
<name>A0A6A5QB12_AMPQU</name>
<sequence length="193" mass="21506">MPGSSLWLLPPKSHPLNKILTSLIDRTSSRFSSPHIFIPHVTLTSEISPSTYSADPQKWLDSLQLPQPSSLQVRFEKLASEDVFVRKLYIKCSKTDGLLSLAATCRLQVDGFGEEEKATNWATEKYNPHLSMLYHDCPVIDAEGLDRVEELVRKPGVILGESGELAGWIGGRVILVPTDKPIDQWSPVADREI</sequence>
<dbReference type="Proteomes" id="UP000800096">
    <property type="component" value="Unassembled WGS sequence"/>
</dbReference>
<reference evidence="1" key="1">
    <citation type="journal article" date="2020" name="Stud. Mycol.">
        <title>101 Dothideomycetes genomes: a test case for predicting lifestyles and emergence of pathogens.</title>
        <authorList>
            <person name="Haridas S."/>
            <person name="Albert R."/>
            <person name="Binder M."/>
            <person name="Bloem J."/>
            <person name="Labutti K."/>
            <person name="Salamov A."/>
            <person name="Andreopoulos B."/>
            <person name="Baker S."/>
            <person name="Barry K."/>
            <person name="Bills G."/>
            <person name="Bluhm B."/>
            <person name="Cannon C."/>
            <person name="Castanera R."/>
            <person name="Culley D."/>
            <person name="Daum C."/>
            <person name="Ezra D."/>
            <person name="Gonzalez J."/>
            <person name="Henrissat B."/>
            <person name="Kuo A."/>
            <person name="Liang C."/>
            <person name="Lipzen A."/>
            <person name="Lutzoni F."/>
            <person name="Magnuson J."/>
            <person name="Mondo S."/>
            <person name="Nolan M."/>
            <person name="Ohm R."/>
            <person name="Pangilinan J."/>
            <person name="Park H.-J."/>
            <person name="Ramirez L."/>
            <person name="Alfaro M."/>
            <person name="Sun H."/>
            <person name="Tritt A."/>
            <person name="Yoshinaga Y."/>
            <person name="Zwiers L.-H."/>
            <person name="Turgeon B."/>
            <person name="Goodwin S."/>
            <person name="Spatafora J."/>
            <person name="Crous P."/>
            <person name="Grigoriev I."/>
        </authorList>
    </citation>
    <scope>NUCLEOTIDE SEQUENCE</scope>
    <source>
        <strain evidence="1">HMLAC05119</strain>
    </source>
</reference>
<keyword evidence="2" id="KW-1185">Reference proteome</keyword>
<dbReference type="PANTHER" id="PTHR28141:SF1">
    <property type="entry name" value="2',3'-CYCLIC-NUCLEOTIDE 3'-PHOSPHODIESTERASE"/>
    <property type="match status" value="1"/>
</dbReference>
<accession>A0A6A5QB12</accession>
<dbReference type="InterPro" id="IPR012386">
    <property type="entry name" value="Cyclic-nucl_3Pdiesterase"/>
</dbReference>
<dbReference type="Pfam" id="PF07823">
    <property type="entry name" value="CPDase"/>
    <property type="match status" value="1"/>
</dbReference>
<protein>
    <submittedName>
        <fullName evidence="1">2',3'-cyclic-nucleotide 3'-phosphodiesterase</fullName>
    </submittedName>
</protein>
<dbReference type="OrthoDB" id="514292at2759"/>
<dbReference type="EMBL" id="ML979142">
    <property type="protein sequence ID" value="KAF1911704.1"/>
    <property type="molecule type" value="Genomic_DNA"/>
</dbReference>
<dbReference type="PANTHER" id="PTHR28141">
    <property type="entry name" value="2',3'-CYCLIC-NUCLEOTIDE 3'-PHOSPHODIESTERASE"/>
    <property type="match status" value="1"/>
</dbReference>
<dbReference type="GO" id="GO:0004113">
    <property type="term" value="F:2',3'-cyclic-nucleotide 3'-phosphodiesterase activity"/>
    <property type="evidence" value="ECO:0007669"/>
    <property type="project" value="TreeGrafter"/>
</dbReference>
<proteinExistence type="predicted"/>
<evidence type="ECO:0000313" key="2">
    <source>
        <dbReference type="Proteomes" id="UP000800096"/>
    </source>
</evidence>
<organism evidence="1 2">
    <name type="scientific">Ampelomyces quisqualis</name>
    <name type="common">Powdery mildew agent</name>
    <dbReference type="NCBI Taxonomy" id="50730"/>
    <lineage>
        <taxon>Eukaryota</taxon>
        <taxon>Fungi</taxon>
        <taxon>Dikarya</taxon>
        <taxon>Ascomycota</taxon>
        <taxon>Pezizomycotina</taxon>
        <taxon>Dothideomycetes</taxon>
        <taxon>Pleosporomycetidae</taxon>
        <taxon>Pleosporales</taxon>
        <taxon>Pleosporineae</taxon>
        <taxon>Phaeosphaeriaceae</taxon>
        <taxon>Ampelomyces</taxon>
    </lineage>
</organism>
<evidence type="ECO:0000313" key="1">
    <source>
        <dbReference type="EMBL" id="KAF1911704.1"/>
    </source>
</evidence>
<gene>
    <name evidence="1" type="ORF">BDU57DRAFT_523674</name>
</gene>
<dbReference type="GO" id="GO:0009187">
    <property type="term" value="P:cyclic nucleotide metabolic process"/>
    <property type="evidence" value="ECO:0007669"/>
    <property type="project" value="TreeGrafter"/>
</dbReference>